<evidence type="ECO:0000313" key="3">
    <source>
        <dbReference type="EMBL" id="ADV62886.1"/>
    </source>
</evidence>
<feature type="region of interest" description="Disordered" evidence="1">
    <location>
        <begin position="32"/>
        <end position="53"/>
    </location>
</feature>
<feature type="compositionally biased region" description="Low complexity" evidence="1">
    <location>
        <begin position="37"/>
        <end position="53"/>
    </location>
</feature>
<evidence type="ECO:0000256" key="2">
    <source>
        <dbReference type="SAM" id="Phobius"/>
    </source>
</evidence>
<accession>E8R6H5</accession>
<protein>
    <submittedName>
        <fullName evidence="3">Uncharacterized protein</fullName>
    </submittedName>
</protein>
<name>E8R6H5_ISOPI</name>
<dbReference type="HOGENOM" id="CLU_1935202_0_0_0"/>
<reference evidence="3 4" key="2">
    <citation type="journal article" date="2011" name="Stand. Genomic Sci.">
        <title>Complete genome sequence of Isosphaera pallida type strain (IS1B).</title>
        <authorList>
            <consortium name="US DOE Joint Genome Institute (JGI-PGF)"/>
            <person name="Goker M."/>
            <person name="Cleland D."/>
            <person name="Saunders E."/>
            <person name="Lapidus A."/>
            <person name="Nolan M."/>
            <person name="Lucas S."/>
            <person name="Hammon N."/>
            <person name="Deshpande S."/>
            <person name="Cheng J.F."/>
            <person name="Tapia R."/>
            <person name="Han C."/>
            <person name="Goodwin L."/>
            <person name="Pitluck S."/>
            <person name="Liolios K."/>
            <person name="Pagani I."/>
            <person name="Ivanova N."/>
            <person name="Mavromatis K."/>
            <person name="Pati A."/>
            <person name="Chen A."/>
            <person name="Palaniappan K."/>
            <person name="Land M."/>
            <person name="Hauser L."/>
            <person name="Chang Y.J."/>
            <person name="Jeffries C.D."/>
            <person name="Detter J.C."/>
            <person name="Beck B."/>
            <person name="Woyke T."/>
            <person name="Bristow J."/>
            <person name="Eisen J.A."/>
            <person name="Markowitz V."/>
            <person name="Hugenholtz P."/>
            <person name="Kyrpides N.C."/>
            <person name="Klenk H.P."/>
        </authorList>
    </citation>
    <scope>NUCLEOTIDE SEQUENCE [LARGE SCALE GENOMIC DNA]</scope>
    <source>
        <strain evidence="4">ATCC 43644 / DSM 9630 / IS1B</strain>
    </source>
</reference>
<dbReference type="STRING" id="575540.Isop_2308"/>
<dbReference type="Proteomes" id="UP000008631">
    <property type="component" value="Chromosome"/>
</dbReference>
<feature type="transmembrane region" description="Helical" evidence="2">
    <location>
        <begin position="52"/>
        <end position="71"/>
    </location>
</feature>
<dbReference type="InParanoid" id="E8R6H5"/>
<evidence type="ECO:0000256" key="1">
    <source>
        <dbReference type="SAM" id="MobiDB-lite"/>
    </source>
</evidence>
<dbReference type="KEGG" id="ipa:Isop_2308"/>
<feature type="region of interest" description="Disordered" evidence="1">
    <location>
        <begin position="74"/>
        <end position="130"/>
    </location>
</feature>
<reference key="1">
    <citation type="submission" date="2010-11" db="EMBL/GenBank/DDBJ databases">
        <title>The complete sequence of chromosome of Isophaera pallida ATCC 43644.</title>
        <authorList>
            <consortium name="US DOE Joint Genome Institute (JGI-PGF)"/>
            <person name="Lucas S."/>
            <person name="Copeland A."/>
            <person name="Lapidus A."/>
            <person name="Bruce D."/>
            <person name="Goodwin L."/>
            <person name="Pitluck S."/>
            <person name="Kyrpides N."/>
            <person name="Mavromatis K."/>
            <person name="Pagani I."/>
            <person name="Ivanova N."/>
            <person name="Saunders E."/>
            <person name="Brettin T."/>
            <person name="Detter J.C."/>
            <person name="Han C."/>
            <person name="Tapia R."/>
            <person name="Land M."/>
            <person name="Hauser L."/>
            <person name="Markowitz V."/>
            <person name="Cheng J.-F."/>
            <person name="Hugenholtz P."/>
            <person name="Woyke T."/>
            <person name="Wu D."/>
            <person name="Eisen J.A."/>
        </authorList>
    </citation>
    <scope>NUCLEOTIDE SEQUENCE</scope>
    <source>
        <strain>ATCC 43644</strain>
    </source>
</reference>
<keyword evidence="2" id="KW-1133">Transmembrane helix</keyword>
<keyword evidence="2" id="KW-0812">Transmembrane</keyword>
<keyword evidence="4" id="KW-1185">Reference proteome</keyword>
<keyword evidence="2" id="KW-0472">Membrane</keyword>
<gene>
    <name evidence="3" type="ordered locus">Isop_2308</name>
</gene>
<sequence>MSERQAKNGRVELGWVWFRSGSLLVFTTMTMTKSVRHSSSSNSRKPGSRKSAPTALLLTMTMILMMVAAWGCNGSEPLHAIPDDPNAQGRSAEADSASGRFTPPADAKEAATPRKTPKGATTGEEGRETR</sequence>
<dbReference type="AlphaFoldDB" id="E8R6H5"/>
<evidence type="ECO:0000313" key="4">
    <source>
        <dbReference type="Proteomes" id="UP000008631"/>
    </source>
</evidence>
<proteinExistence type="predicted"/>
<feature type="transmembrane region" description="Helical" evidence="2">
    <location>
        <begin position="14"/>
        <end position="31"/>
    </location>
</feature>
<organism evidence="3 4">
    <name type="scientific">Isosphaera pallida (strain ATCC 43644 / DSM 9630 / IS1B)</name>
    <dbReference type="NCBI Taxonomy" id="575540"/>
    <lineage>
        <taxon>Bacteria</taxon>
        <taxon>Pseudomonadati</taxon>
        <taxon>Planctomycetota</taxon>
        <taxon>Planctomycetia</taxon>
        <taxon>Isosphaerales</taxon>
        <taxon>Isosphaeraceae</taxon>
        <taxon>Isosphaera</taxon>
    </lineage>
</organism>
<dbReference type="EMBL" id="CP002353">
    <property type="protein sequence ID" value="ADV62886.1"/>
    <property type="molecule type" value="Genomic_DNA"/>
</dbReference>